<evidence type="ECO:0000256" key="9">
    <source>
        <dbReference type="ARBA" id="ARBA00023136"/>
    </source>
</evidence>
<keyword evidence="5 12" id="KW-0812">Transmembrane</keyword>
<comment type="similarity">
    <text evidence="2">Belongs to the monovalent cation:proton antiporter 2 (CPA2) transporter (TC 2.A.37) family.</text>
</comment>
<feature type="transmembrane region" description="Helical" evidence="12">
    <location>
        <begin position="115"/>
        <end position="135"/>
    </location>
</feature>
<dbReference type="Pfam" id="PF00999">
    <property type="entry name" value="Na_H_Exchanger"/>
    <property type="match status" value="1"/>
</dbReference>
<evidence type="ECO:0000256" key="10">
    <source>
        <dbReference type="ARBA" id="ARBA00023201"/>
    </source>
</evidence>
<evidence type="ECO:0000256" key="1">
    <source>
        <dbReference type="ARBA" id="ARBA00004141"/>
    </source>
</evidence>
<organism evidence="14 15">
    <name type="scientific">Saccharothrix mutabilis subsp. mutabilis</name>
    <dbReference type="NCBI Taxonomy" id="66855"/>
    <lineage>
        <taxon>Bacteria</taxon>
        <taxon>Bacillati</taxon>
        <taxon>Actinomycetota</taxon>
        <taxon>Actinomycetes</taxon>
        <taxon>Pseudonocardiales</taxon>
        <taxon>Pseudonocardiaceae</taxon>
        <taxon>Saccharothrix</taxon>
    </lineage>
</organism>
<evidence type="ECO:0000256" key="3">
    <source>
        <dbReference type="ARBA" id="ARBA00022448"/>
    </source>
</evidence>
<feature type="transmembrane region" description="Helical" evidence="12">
    <location>
        <begin position="147"/>
        <end position="166"/>
    </location>
</feature>
<dbReference type="PANTHER" id="PTHR43562:SF3">
    <property type="entry name" value="SODIUM ION_PROTON EXCHANGER (EUROFUNG)"/>
    <property type="match status" value="1"/>
</dbReference>
<feature type="transmembrane region" description="Helical" evidence="12">
    <location>
        <begin position="45"/>
        <end position="64"/>
    </location>
</feature>
<dbReference type="PANTHER" id="PTHR43562">
    <property type="entry name" value="NAPA-TYPE SODIUM/HYDROGEN ANTIPORTER"/>
    <property type="match status" value="1"/>
</dbReference>
<evidence type="ECO:0000313" key="14">
    <source>
        <dbReference type="EMBL" id="GAA0245983.1"/>
    </source>
</evidence>
<reference evidence="15" key="1">
    <citation type="journal article" date="2019" name="Int. J. Syst. Evol. Microbiol.">
        <title>The Global Catalogue of Microorganisms (GCM) 10K type strain sequencing project: providing services to taxonomists for standard genome sequencing and annotation.</title>
        <authorList>
            <consortium name="The Broad Institute Genomics Platform"/>
            <consortium name="The Broad Institute Genome Sequencing Center for Infectious Disease"/>
            <person name="Wu L."/>
            <person name="Ma J."/>
        </authorList>
    </citation>
    <scope>NUCLEOTIDE SEQUENCE [LARGE SCALE GENOMIC DNA]</scope>
    <source>
        <strain evidence="15">JCM 3380</strain>
    </source>
</reference>
<keyword evidence="4" id="KW-0050">Antiport</keyword>
<feature type="transmembrane region" description="Helical" evidence="12">
    <location>
        <begin position="248"/>
        <end position="266"/>
    </location>
</feature>
<dbReference type="EMBL" id="BAAABU010000014">
    <property type="protein sequence ID" value="GAA0245983.1"/>
    <property type="molecule type" value="Genomic_DNA"/>
</dbReference>
<feature type="transmembrane region" description="Helical" evidence="12">
    <location>
        <begin position="329"/>
        <end position="350"/>
    </location>
</feature>
<evidence type="ECO:0000256" key="4">
    <source>
        <dbReference type="ARBA" id="ARBA00022449"/>
    </source>
</evidence>
<protein>
    <recommendedName>
        <fullName evidence="13">Cation/H+ exchanger transmembrane domain-containing protein</fullName>
    </recommendedName>
</protein>
<evidence type="ECO:0000256" key="7">
    <source>
        <dbReference type="ARBA" id="ARBA00023053"/>
    </source>
</evidence>
<comment type="caution">
    <text evidence="14">The sequence shown here is derived from an EMBL/GenBank/DDBJ whole genome shotgun (WGS) entry which is preliminary data.</text>
</comment>
<feature type="transmembrane region" description="Helical" evidence="12">
    <location>
        <begin position="215"/>
        <end position="236"/>
    </location>
</feature>
<keyword evidence="8" id="KW-0406">Ion transport</keyword>
<keyword evidence="3" id="KW-0813">Transport</keyword>
<feature type="region of interest" description="Disordered" evidence="11">
    <location>
        <begin position="427"/>
        <end position="449"/>
    </location>
</feature>
<evidence type="ECO:0000259" key="13">
    <source>
        <dbReference type="Pfam" id="PF00999"/>
    </source>
</evidence>
<feature type="domain" description="Cation/H+ exchanger transmembrane" evidence="13">
    <location>
        <begin position="30"/>
        <end position="411"/>
    </location>
</feature>
<dbReference type="InterPro" id="IPR038770">
    <property type="entry name" value="Na+/solute_symporter_sf"/>
</dbReference>
<feature type="transmembrane region" description="Helical" evidence="12">
    <location>
        <begin position="187"/>
        <end position="209"/>
    </location>
</feature>
<feature type="transmembrane region" description="Helical" evidence="12">
    <location>
        <begin position="12"/>
        <end position="33"/>
    </location>
</feature>
<keyword evidence="10" id="KW-0739">Sodium transport</keyword>
<dbReference type="InterPro" id="IPR006153">
    <property type="entry name" value="Cation/H_exchanger_TM"/>
</dbReference>
<keyword evidence="15" id="KW-1185">Reference proteome</keyword>
<evidence type="ECO:0000256" key="2">
    <source>
        <dbReference type="ARBA" id="ARBA00005551"/>
    </source>
</evidence>
<proteinExistence type="inferred from homology"/>
<feature type="transmembrane region" description="Helical" evidence="12">
    <location>
        <begin position="84"/>
        <end position="103"/>
    </location>
</feature>
<evidence type="ECO:0000256" key="11">
    <source>
        <dbReference type="SAM" id="MobiDB-lite"/>
    </source>
</evidence>
<gene>
    <name evidence="14" type="ORF">GCM10010492_51800</name>
</gene>
<dbReference type="Gene3D" id="1.20.1530.20">
    <property type="match status" value="1"/>
</dbReference>
<feature type="transmembrane region" description="Helical" evidence="12">
    <location>
        <begin position="388"/>
        <end position="408"/>
    </location>
</feature>
<evidence type="ECO:0000256" key="12">
    <source>
        <dbReference type="SAM" id="Phobius"/>
    </source>
</evidence>
<accession>A0ABP3E0A3</accession>
<dbReference type="Proteomes" id="UP001500416">
    <property type="component" value="Unassembled WGS sequence"/>
</dbReference>
<evidence type="ECO:0000256" key="6">
    <source>
        <dbReference type="ARBA" id="ARBA00022989"/>
    </source>
</evidence>
<keyword evidence="6 12" id="KW-1133">Transmembrane helix</keyword>
<keyword evidence="7" id="KW-0915">Sodium</keyword>
<comment type="subcellular location">
    <subcellularLocation>
        <location evidence="1">Membrane</location>
        <topology evidence="1">Multi-pass membrane protein</topology>
    </subcellularLocation>
</comment>
<evidence type="ECO:0000313" key="15">
    <source>
        <dbReference type="Proteomes" id="UP001500416"/>
    </source>
</evidence>
<evidence type="ECO:0000256" key="5">
    <source>
        <dbReference type="ARBA" id="ARBA00022692"/>
    </source>
</evidence>
<keyword evidence="9 12" id="KW-0472">Membrane</keyword>
<evidence type="ECO:0000256" key="8">
    <source>
        <dbReference type="ARBA" id="ARBA00023065"/>
    </source>
</evidence>
<name>A0ABP3E0A3_9PSEU</name>
<dbReference type="RefSeq" id="WP_343936490.1">
    <property type="nucleotide sequence ID" value="NZ_BAAABU010000014.1"/>
</dbReference>
<sequence length="449" mass="46528">MILSAEPIAPMGGHQVLVFTTLLGLLLGSALLLGRLARRLGLPSVIGELCAGVLIGPSVLGAVAPGVFGWLRLDQVGQLHLVDAVGHIGVLLLVGITGIGIDLKLMHRNARTTAWVSTTALVLPLVAGVALGLVLPADLLGPGGDRVPFAGFVGVALCVSAVPVLAKTLLDMRLLHRDFGQLTMNSATVIDLVGWLLLSVVAAMATVGVRAANVLLPLGFIALVVVVCLTVARPVVGQALRLAGRSDDPGVLTATVVLLVFAFAAGTQALHLEAVLGAMLGGMVIGSSKWLDRERLTPLRTFVMAVPAPLFFATAGLRMDLTALARPEILAATGLVLAVAVVGKFAGAYLGARTARLGRWEALALGAGLNARGAIEVIIAMVGLQLGILSTAMYTIIVLVAIVTSLTAPPMLRLAARNIEETNEERARDRWLNGRSAENDDDGQTLRAA</sequence>